<dbReference type="AlphaFoldDB" id="A0A367ZEF1"/>
<organism evidence="1 2">
    <name type="scientific">Candidatus Ozemobacter sibiricus</name>
    <dbReference type="NCBI Taxonomy" id="2268124"/>
    <lineage>
        <taxon>Bacteria</taxon>
        <taxon>Candidatus Ozemobacteria</taxon>
        <taxon>Candidatus Ozemobacterales</taxon>
        <taxon>Candidatus Ozemobacteraceae</taxon>
        <taxon>Candidatus Ozemobacter</taxon>
    </lineage>
</organism>
<proteinExistence type="predicted"/>
<evidence type="ECO:0000313" key="1">
    <source>
        <dbReference type="EMBL" id="RCK75772.1"/>
    </source>
</evidence>
<reference evidence="1 2" key="1">
    <citation type="submission" date="2018-05" db="EMBL/GenBank/DDBJ databases">
        <title>A metagenomic window into the 2 km-deep terrestrial subsurface aquifer revealed taxonomically and functionally diverse microbial community comprising novel uncultured bacterial lineages.</title>
        <authorList>
            <person name="Kadnikov V.V."/>
            <person name="Mardanov A.V."/>
            <person name="Beletsky A.V."/>
            <person name="Banks D."/>
            <person name="Pimenov N.V."/>
            <person name="Frank Y.A."/>
            <person name="Karnachuk O.V."/>
            <person name="Ravin N.V."/>
        </authorList>
    </citation>
    <scope>NUCLEOTIDE SEQUENCE [LARGE SCALE GENOMIC DNA]</scope>
    <source>
        <strain evidence="1">BY5</strain>
    </source>
</reference>
<accession>A0A367ZEF1</accession>
<sequence>MRAGAQIACANPLMRFWMEFLADRHAVVEPAPDGSETLATLLDSDLARQLGTSEDPQLVFDARREGVFAGLGSDLLDKALAVTEATIPIGYGVIDDIHLRGKHLDRDLARDFTFTRCSPGALDPVSILIPVSRIGFRLSMVGDETRERLLTMDILETSRRILPAGRGLPDDIDPVPLPEDDPRRSEFLPAKDLLTAIEASAIERAEAEARAFQQTLQHRLALDLARLEDYYSELIRALESDRRRQTLTPQEQAAKRKAIEEDFHRQVEDVRQRAALRAELRPFALQRLLVPACRVRVMMRIGTHRRPTDFLWTPFERRFEPYACPGCSQFTTHLEGTRDGRLLCPTCAA</sequence>
<evidence type="ECO:0000313" key="2">
    <source>
        <dbReference type="Proteomes" id="UP000252355"/>
    </source>
</evidence>
<dbReference type="Proteomes" id="UP000252355">
    <property type="component" value="Unassembled WGS sequence"/>
</dbReference>
<protein>
    <submittedName>
        <fullName evidence="1">Uncharacterized protein</fullName>
    </submittedName>
</protein>
<gene>
    <name evidence="1" type="ORF">OZSIB_3715</name>
</gene>
<dbReference type="EMBL" id="QOQW01000038">
    <property type="protein sequence ID" value="RCK75772.1"/>
    <property type="molecule type" value="Genomic_DNA"/>
</dbReference>
<comment type="caution">
    <text evidence="1">The sequence shown here is derived from an EMBL/GenBank/DDBJ whole genome shotgun (WGS) entry which is preliminary data.</text>
</comment>
<name>A0A367ZEF1_9BACT</name>